<evidence type="ECO:0000313" key="14">
    <source>
        <dbReference type="EMBL" id="MBB3102870.1"/>
    </source>
</evidence>
<dbReference type="PROSITE" id="PS50110">
    <property type="entry name" value="RESPONSE_REGULATORY"/>
    <property type="match status" value="1"/>
</dbReference>
<dbReference type="Pfam" id="PF00512">
    <property type="entry name" value="HisKA"/>
    <property type="match status" value="1"/>
</dbReference>
<evidence type="ECO:0000256" key="4">
    <source>
        <dbReference type="ARBA" id="ARBA00022679"/>
    </source>
</evidence>
<accession>A0A839T2I8</accession>
<keyword evidence="15" id="KW-1185">Reference proteome</keyword>
<evidence type="ECO:0000259" key="11">
    <source>
        <dbReference type="PROSITE" id="PS50109"/>
    </source>
</evidence>
<comment type="caution">
    <text evidence="14">The sequence shown here is derived from an EMBL/GenBank/DDBJ whole genome shotgun (WGS) entry which is preliminary data.</text>
</comment>
<dbReference type="Gene3D" id="3.30.450.20">
    <property type="entry name" value="PAS domain"/>
    <property type="match status" value="2"/>
</dbReference>
<reference evidence="14 15" key="1">
    <citation type="submission" date="2020-08" db="EMBL/GenBank/DDBJ databases">
        <title>Genomic Encyclopedia of Type Strains, Phase III (KMG-III): the genomes of soil and plant-associated and newly described type strains.</title>
        <authorList>
            <person name="Whitman W."/>
        </authorList>
    </citation>
    <scope>NUCLEOTIDE SEQUENCE [LARGE SCALE GENOMIC DNA]</scope>
    <source>
        <strain evidence="14 15">CECT 4462</strain>
    </source>
</reference>
<evidence type="ECO:0000256" key="9">
    <source>
        <dbReference type="PROSITE-ProRule" id="PRU00169"/>
    </source>
</evidence>
<dbReference type="InterPro" id="IPR036097">
    <property type="entry name" value="HisK_dim/P_sf"/>
</dbReference>
<dbReference type="EMBL" id="JACHXI010000004">
    <property type="protein sequence ID" value="MBB3102870.1"/>
    <property type="molecule type" value="Genomic_DNA"/>
</dbReference>
<organism evidence="14 15">
    <name type="scientific">Azomonas macrocytogenes</name>
    <name type="common">Azotobacter macrocytogenes</name>
    <dbReference type="NCBI Taxonomy" id="69962"/>
    <lineage>
        <taxon>Bacteria</taxon>
        <taxon>Pseudomonadati</taxon>
        <taxon>Pseudomonadota</taxon>
        <taxon>Gammaproteobacteria</taxon>
        <taxon>Pseudomonadales</taxon>
        <taxon>Pseudomonadaceae</taxon>
        <taxon>Azomonas</taxon>
    </lineage>
</organism>
<protein>
    <recommendedName>
        <fullName evidence="2">histidine kinase</fullName>
        <ecNumber evidence="2">2.7.13.3</ecNumber>
    </recommendedName>
</protein>
<dbReference type="SMART" id="SM00387">
    <property type="entry name" value="HATPase_c"/>
    <property type="match status" value="1"/>
</dbReference>
<evidence type="ECO:0000256" key="5">
    <source>
        <dbReference type="ARBA" id="ARBA00022741"/>
    </source>
</evidence>
<comment type="catalytic activity">
    <reaction evidence="1">
        <text>ATP + protein L-histidine = ADP + protein N-phospho-L-histidine.</text>
        <dbReference type="EC" id="2.7.13.3"/>
    </reaction>
</comment>
<dbReference type="EC" id="2.7.13.3" evidence="2"/>
<dbReference type="GO" id="GO:0005524">
    <property type="term" value="F:ATP binding"/>
    <property type="evidence" value="ECO:0007669"/>
    <property type="project" value="UniProtKB-KW"/>
</dbReference>
<dbReference type="PANTHER" id="PTHR43065">
    <property type="entry name" value="SENSOR HISTIDINE KINASE"/>
    <property type="match status" value="1"/>
</dbReference>
<dbReference type="InterPro" id="IPR000700">
    <property type="entry name" value="PAS-assoc_C"/>
</dbReference>
<keyword evidence="10" id="KW-0175">Coiled coil</keyword>
<evidence type="ECO:0000256" key="6">
    <source>
        <dbReference type="ARBA" id="ARBA00022777"/>
    </source>
</evidence>
<dbReference type="CDD" id="cd00130">
    <property type="entry name" value="PAS"/>
    <property type="match status" value="1"/>
</dbReference>
<evidence type="ECO:0000256" key="2">
    <source>
        <dbReference type="ARBA" id="ARBA00012438"/>
    </source>
</evidence>
<dbReference type="PANTHER" id="PTHR43065:SF46">
    <property type="entry name" value="C4-DICARBOXYLATE TRANSPORT SENSOR PROTEIN DCTB"/>
    <property type="match status" value="1"/>
</dbReference>
<dbReference type="RefSeq" id="WP_183165841.1">
    <property type="nucleotide sequence ID" value="NZ_JACHXI010000004.1"/>
</dbReference>
<dbReference type="Pfam" id="PF02518">
    <property type="entry name" value="HATPase_c"/>
    <property type="match status" value="1"/>
</dbReference>
<dbReference type="SUPFAM" id="SSF55874">
    <property type="entry name" value="ATPase domain of HSP90 chaperone/DNA topoisomerase II/histidine kinase"/>
    <property type="match status" value="1"/>
</dbReference>
<evidence type="ECO:0000256" key="3">
    <source>
        <dbReference type="ARBA" id="ARBA00022553"/>
    </source>
</evidence>
<dbReference type="AlphaFoldDB" id="A0A839T2I8"/>
<dbReference type="InterPro" id="IPR000014">
    <property type="entry name" value="PAS"/>
</dbReference>
<evidence type="ECO:0000256" key="1">
    <source>
        <dbReference type="ARBA" id="ARBA00000085"/>
    </source>
</evidence>
<dbReference type="SUPFAM" id="SSF52172">
    <property type="entry name" value="CheY-like"/>
    <property type="match status" value="1"/>
</dbReference>
<dbReference type="PROSITE" id="PS50109">
    <property type="entry name" value="HIS_KIN"/>
    <property type="match status" value="1"/>
</dbReference>
<keyword evidence="7" id="KW-0067">ATP-binding</keyword>
<dbReference type="SMART" id="SM00448">
    <property type="entry name" value="REC"/>
    <property type="match status" value="1"/>
</dbReference>
<dbReference type="InterPro" id="IPR036890">
    <property type="entry name" value="HATPase_C_sf"/>
</dbReference>
<dbReference type="PRINTS" id="PR00344">
    <property type="entry name" value="BCTRLSENSOR"/>
</dbReference>
<dbReference type="PROSITE" id="PS50113">
    <property type="entry name" value="PAC"/>
    <property type="match status" value="1"/>
</dbReference>
<dbReference type="InterPro" id="IPR001789">
    <property type="entry name" value="Sig_transdc_resp-reg_receiver"/>
</dbReference>
<dbReference type="InterPro" id="IPR003661">
    <property type="entry name" value="HisK_dim/P_dom"/>
</dbReference>
<dbReference type="CDD" id="cd00082">
    <property type="entry name" value="HisKA"/>
    <property type="match status" value="1"/>
</dbReference>
<keyword evidence="5" id="KW-0547">Nucleotide-binding</keyword>
<sequence length="719" mass="80228">MADRIRRFDWNGHALGLPANWPAPLCQLLDTFLETPLPMCIMWGEQALQLYNDAYAHLIGDQHPAALGNSATASWKQDWSLIADAWATARRGQAIQLHGVHLHIVGQGLAKETWLDLTFSPIAQDGNIAGVLLCIRDTTEQMLNDARLSQVAFHYRLSAHSHRLSEQRLQLALEASDLLGIWDWDLRVERTLPDINPLDLTLSELSQATQGFSRHGFIEHVHPIDRERIQQALDQSIQHSGTFAERYRINLPDGEQRWAFARGRCHYDKYGKPLRFPGAIMDITRQQESEEALRKREAELRELNETLESRIQERTSALAEEYERLLTEMAKREQAQEALRQSQKMEAVGQLTGGIAHDFNNMLTGIIGSLDLIQHYIRTGRHDNTQRFIEAAIISANRAAALTHRLLAFSRRQPLDLRRVNLNQLIESMHELLVRTLGAHIRIVIELQSKAWAVNSDENQLESALLNLVINARDAMPEGGTLHIATRNVELTCNRQVGELPPGNYVVLSISDTGCGMSSKVLASAFEPFFTTKPIGQGTGLGLSMIYGFMRQSGGHVQLESKSGVGTEISLYLPVHEGNISPEQSNEPIRTSIQVRQNENILVVEDDPAVRMLVIEVLQSLGYHVLEAAEGNAGLALLESAARIDLMITDVGLPGINGRQLAELGRQQRPGLRVLFMTGYAAQAASSGFLEPGMELLGKPFNVDTFIQYVHQALHIQLG</sequence>
<feature type="coiled-coil region" evidence="10">
    <location>
        <begin position="286"/>
        <end position="313"/>
    </location>
</feature>
<proteinExistence type="predicted"/>
<dbReference type="SUPFAM" id="SSF55785">
    <property type="entry name" value="PYP-like sensor domain (PAS domain)"/>
    <property type="match status" value="1"/>
</dbReference>
<dbReference type="GO" id="GO:0000155">
    <property type="term" value="F:phosphorelay sensor kinase activity"/>
    <property type="evidence" value="ECO:0007669"/>
    <property type="project" value="InterPro"/>
</dbReference>
<evidence type="ECO:0000256" key="8">
    <source>
        <dbReference type="ARBA" id="ARBA00023012"/>
    </source>
</evidence>
<dbReference type="SMART" id="SM00388">
    <property type="entry name" value="HisKA"/>
    <property type="match status" value="1"/>
</dbReference>
<keyword evidence="8" id="KW-0902">Two-component regulatory system</keyword>
<dbReference type="Gene3D" id="3.40.50.2300">
    <property type="match status" value="1"/>
</dbReference>
<dbReference type="CDD" id="cd18161">
    <property type="entry name" value="REC_hyHK_blue-like"/>
    <property type="match status" value="1"/>
</dbReference>
<evidence type="ECO:0000256" key="10">
    <source>
        <dbReference type="SAM" id="Coils"/>
    </source>
</evidence>
<keyword evidence="4" id="KW-0808">Transferase</keyword>
<dbReference type="Pfam" id="PF00072">
    <property type="entry name" value="Response_reg"/>
    <property type="match status" value="1"/>
</dbReference>
<evidence type="ECO:0000256" key="7">
    <source>
        <dbReference type="ARBA" id="ARBA00022840"/>
    </source>
</evidence>
<name>A0A839T2I8_AZOMA</name>
<dbReference type="InterPro" id="IPR003594">
    <property type="entry name" value="HATPase_dom"/>
</dbReference>
<dbReference type="InterPro" id="IPR013655">
    <property type="entry name" value="PAS_fold_3"/>
</dbReference>
<dbReference type="Proteomes" id="UP000549250">
    <property type="component" value="Unassembled WGS sequence"/>
</dbReference>
<feature type="modified residue" description="4-aspartylphosphate" evidence="9">
    <location>
        <position position="650"/>
    </location>
</feature>
<feature type="domain" description="Response regulatory" evidence="12">
    <location>
        <begin position="600"/>
        <end position="714"/>
    </location>
</feature>
<dbReference type="Gene3D" id="1.10.287.130">
    <property type="match status" value="1"/>
</dbReference>
<feature type="domain" description="PAC" evidence="13">
    <location>
        <begin position="243"/>
        <end position="295"/>
    </location>
</feature>
<dbReference type="InterPro" id="IPR011006">
    <property type="entry name" value="CheY-like_superfamily"/>
</dbReference>
<dbReference type="Gene3D" id="3.30.565.10">
    <property type="entry name" value="Histidine kinase-like ATPase, C-terminal domain"/>
    <property type="match status" value="1"/>
</dbReference>
<keyword evidence="6 14" id="KW-0418">Kinase</keyword>
<dbReference type="InterPro" id="IPR004358">
    <property type="entry name" value="Sig_transdc_His_kin-like_C"/>
</dbReference>
<feature type="domain" description="Histidine kinase" evidence="11">
    <location>
        <begin position="354"/>
        <end position="577"/>
    </location>
</feature>
<dbReference type="InterPro" id="IPR005467">
    <property type="entry name" value="His_kinase_dom"/>
</dbReference>
<dbReference type="SUPFAM" id="SSF47384">
    <property type="entry name" value="Homodimeric domain of signal transducing histidine kinase"/>
    <property type="match status" value="1"/>
</dbReference>
<evidence type="ECO:0000259" key="12">
    <source>
        <dbReference type="PROSITE" id="PS50110"/>
    </source>
</evidence>
<evidence type="ECO:0000313" key="15">
    <source>
        <dbReference type="Proteomes" id="UP000549250"/>
    </source>
</evidence>
<dbReference type="Pfam" id="PF08447">
    <property type="entry name" value="PAS_3"/>
    <property type="match status" value="1"/>
</dbReference>
<gene>
    <name evidence="14" type="ORF">FHR87_001258</name>
</gene>
<keyword evidence="3 9" id="KW-0597">Phosphoprotein</keyword>
<dbReference type="InterPro" id="IPR035965">
    <property type="entry name" value="PAS-like_dom_sf"/>
</dbReference>
<evidence type="ECO:0000259" key="13">
    <source>
        <dbReference type="PROSITE" id="PS50113"/>
    </source>
</evidence>